<dbReference type="PROSITE" id="PS50110">
    <property type="entry name" value="RESPONSE_REGULATORY"/>
    <property type="match status" value="1"/>
</dbReference>
<feature type="domain" description="HTH LytTR-type" evidence="4">
    <location>
        <begin position="150"/>
        <end position="254"/>
    </location>
</feature>
<dbReference type="PANTHER" id="PTHR48111:SF3">
    <property type="entry name" value="TRANSCRIPTIONAL REGULATORY PROTEIN BTSR"/>
    <property type="match status" value="1"/>
</dbReference>
<sequence>MSSCPSTVTDNWTLRVLVVDDEPLAVERMQLLLARAEGVTLVGTAADGEAALRIAEAVNPDVLLLDIAMPGMDGIEVARALAATAVDPAVIFVTAFDNFAVAAFDVAAVDYLMKPVDPERLSRALARAREVIAKGYVERPQPSSHYVEEFWVPDHSGLIRIAVRDVDRITAERDYMRLHVGKRSWLIYRTIAKLEEELDPELFIRVHRSAILRRDTIVGLVRDGMGHWAARLADGTEQRIGRSHIGDIKKLAGRA</sequence>
<dbReference type="SMART" id="SM00850">
    <property type="entry name" value="LytTR"/>
    <property type="match status" value="1"/>
</dbReference>
<dbReference type="InterPro" id="IPR011006">
    <property type="entry name" value="CheY-like_superfamily"/>
</dbReference>
<keyword evidence="6" id="KW-1185">Reference proteome</keyword>
<feature type="modified residue" description="4-aspartylphosphate" evidence="2">
    <location>
        <position position="66"/>
    </location>
</feature>
<dbReference type="SMART" id="SM00448">
    <property type="entry name" value="REC"/>
    <property type="match status" value="1"/>
</dbReference>
<evidence type="ECO:0000256" key="1">
    <source>
        <dbReference type="ARBA" id="ARBA00023125"/>
    </source>
</evidence>
<dbReference type="Gene3D" id="3.40.50.2300">
    <property type="match status" value="1"/>
</dbReference>
<dbReference type="EMBL" id="QFFF01000001">
    <property type="protein sequence ID" value="PWG03091.1"/>
    <property type="molecule type" value="Genomic_DNA"/>
</dbReference>
<dbReference type="Pfam" id="PF04397">
    <property type="entry name" value="LytTR"/>
    <property type="match status" value="1"/>
</dbReference>
<evidence type="ECO:0000259" key="4">
    <source>
        <dbReference type="PROSITE" id="PS50930"/>
    </source>
</evidence>
<protein>
    <submittedName>
        <fullName evidence="5">DNA-binding response regulator</fullName>
    </submittedName>
</protein>
<dbReference type="GO" id="GO:0005829">
    <property type="term" value="C:cytosol"/>
    <property type="evidence" value="ECO:0007669"/>
    <property type="project" value="TreeGrafter"/>
</dbReference>
<comment type="caution">
    <text evidence="5">The sequence shown here is derived from an EMBL/GenBank/DDBJ whole genome shotgun (WGS) entry which is preliminary data.</text>
</comment>
<dbReference type="GO" id="GO:0000976">
    <property type="term" value="F:transcription cis-regulatory region binding"/>
    <property type="evidence" value="ECO:0007669"/>
    <property type="project" value="TreeGrafter"/>
</dbReference>
<dbReference type="RefSeq" id="WP_109271229.1">
    <property type="nucleotide sequence ID" value="NZ_QFFF01000001.1"/>
</dbReference>
<evidence type="ECO:0000259" key="3">
    <source>
        <dbReference type="PROSITE" id="PS50110"/>
    </source>
</evidence>
<evidence type="ECO:0000313" key="5">
    <source>
        <dbReference type="EMBL" id="PWG03091.1"/>
    </source>
</evidence>
<accession>A0A2U2J482</accession>
<feature type="domain" description="Response regulatory" evidence="3">
    <location>
        <begin position="15"/>
        <end position="129"/>
    </location>
</feature>
<keyword evidence="1 5" id="KW-0238">DNA-binding</keyword>
<dbReference type="PROSITE" id="PS50930">
    <property type="entry name" value="HTH_LYTTR"/>
    <property type="match status" value="1"/>
</dbReference>
<reference evidence="5 6" key="1">
    <citation type="submission" date="2018-05" db="EMBL/GenBank/DDBJ databases">
        <title>Genome of Sphingosinicella humi QZX222.</title>
        <authorList>
            <person name="Qiao Z."/>
            <person name="Wang G."/>
        </authorList>
    </citation>
    <scope>NUCLEOTIDE SEQUENCE [LARGE SCALE GENOMIC DNA]</scope>
    <source>
        <strain evidence="5 6">QZX222</strain>
    </source>
</reference>
<evidence type="ECO:0000313" key="6">
    <source>
        <dbReference type="Proteomes" id="UP000245916"/>
    </source>
</evidence>
<dbReference type="InterPro" id="IPR001789">
    <property type="entry name" value="Sig_transdc_resp-reg_receiver"/>
</dbReference>
<dbReference type="Pfam" id="PF00072">
    <property type="entry name" value="Response_reg"/>
    <property type="match status" value="1"/>
</dbReference>
<proteinExistence type="predicted"/>
<dbReference type="InterPro" id="IPR007492">
    <property type="entry name" value="LytTR_DNA-bd_dom"/>
</dbReference>
<evidence type="ECO:0000256" key="2">
    <source>
        <dbReference type="PROSITE-ProRule" id="PRU00169"/>
    </source>
</evidence>
<dbReference type="AlphaFoldDB" id="A0A2U2J482"/>
<dbReference type="GO" id="GO:0032993">
    <property type="term" value="C:protein-DNA complex"/>
    <property type="evidence" value="ECO:0007669"/>
    <property type="project" value="TreeGrafter"/>
</dbReference>
<organism evidence="5 6">
    <name type="scientific">Allosphingosinicella humi</name>
    <dbReference type="NCBI Taxonomy" id="2068657"/>
    <lineage>
        <taxon>Bacteria</taxon>
        <taxon>Pseudomonadati</taxon>
        <taxon>Pseudomonadota</taxon>
        <taxon>Alphaproteobacteria</taxon>
        <taxon>Sphingomonadales</taxon>
        <taxon>Sphingomonadaceae</taxon>
        <taxon>Allosphingosinicella</taxon>
    </lineage>
</organism>
<gene>
    <name evidence="5" type="ORF">DF286_09615</name>
</gene>
<dbReference type="PANTHER" id="PTHR48111">
    <property type="entry name" value="REGULATOR OF RPOS"/>
    <property type="match status" value="1"/>
</dbReference>
<dbReference type="OrthoDB" id="9786101at2"/>
<dbReference type="InterPro" id="IPR039420">
    <property type="entry name" value="WalR-like"/>
</dbReference>
<dbReference type="Proteomes" id="UP000245916">
    <property type="component" value="Unassembled WGS sequence"/>
</dbReference>
<name>A0A2U2J482_9SPHN</name>
<dbReference type="Gene3D" id="2.40.50.1020">
    <property type="entry name" value="LytTr DNA-binding domain"/>
    <property type="match status" value="1"/>
</dbReference>
<dbReference type="SUPFAM" id="SSF52172">
    <property type="entry name" value="CheY-like"/>
    <property type="match status" value="1"/>
</dbReference>
<dbReference type="GO" id="GO:0000156">
    <property type="term" value="F:phosphorelay response regulator activity"/>
    <property type="evidence" value="ECO:0007669"/>
    <property type="project" value="TreeGrafter"/>
</dbReference>
<dbReference type="GO" id="GO:0006355">
    <property type="term" value="P:regulation of DNA-templated transcription"/>
    <property type="evidence" value="ECO:0007669"/>
    <property type="project" value="TreeGrafter"/>
</dbReference>
<keyword evidence="2" id="KW-0597">Phosphoprotein</keyword>